<dbReference type="Proteomes" id="UP000051063">
    <property type="component" value="Unassembled WGS sequence"/>
</dbReference>
<protein>
    <submittedName>
        <fullName evidence="1">Uncharacterized protein</fullName>
    </submittedName>
</protein>
<proteinExistence type="predicted"/>
<reference evidence="1 2" key="1">
    <citation type="submission" date="2015-09" db="EMBL/GenBank/DDBJ databases">
        <title>Genome sequencing project for genomic taxonomy and phylogenomics of Bacillus-like bacteria.</title>
        <authorList>
            <person name="Liu B."/>
            <person name="Wang J."/>
            <person name="Zhu Y."/>
            <person name="Liu G."/>
            <person name="Chen Q."/>
            <person name="Chen Z."/>
            <person name="Lan J."/>
            <person name="Che J."/>
            <person name="Ge C."/>
            <person name="Shi H."/>
            <person name="Pan Z."/>
            <person name="Liu X."/>
        </authorList>
    </citation>
    <scope>NUCLEOTIDE SEQUENCE [LARGE SCALE GENOMIC DNA]</scope>
    <source>
        <strain evidence="1 2">DSM 8552</strain>
    </source>
</reference>
<dbReference type="EMBL" id="LJJB01000007">
    <property type="protein sequence ID" value="KQL49509.1"/>
    <property type="molecule type" value="Genomic_DNA"/>
</dbReference>
<comment type="caution">
    <text evidence="1">The sequence shown here is derived from an EMBL/GenBank/DDBJ whole genome shotgun (WGS) entry which is preliminary data.</text>
</comment>
<keyword evidence="2" id="KW-1185">Reference proteome</keyword>
<dbReference type="RefSeq" id="WP_055743810.1">
    <property type="nucleotide sequence ID" value="NZ_LJJB01000007.1"/>
</dbReference>
<accession>A0ABR5ND91</accession>
<evidence type="ECO:0000313" key="1">
    <source>
        <dbReference type="EMBL" id="KQL49509.1"/>
    </source>
</evidence>
<evidence type="ECO:0000313" key="2">
    <source>
        <dbReference type="Proteomes" id="UP000051063"/>
    </source>
</evidence>
<sequence length="170" mass="19491">MINRLLGFHIMVVTFSLTDKPTVGPLIYQNNQVIKQESFAVEELEQYPDVKQFIVERGAEQFLKTGKETDEELFKRYELNQQLPEKIYKDGMTAEIEREIAKRYGLEAPSKQEVRSIEQTIVAERSVPDHTITNVRIITSIATFSESSSTDILLLKDSSVEREHDGAARK</sequence>
<organism evidence="1 2">
    <name type="scientific">Brevibacillus choshinensis</name>
    <dbReference type="NCBI Taxonomy" id="54911"/>
    <lineage>
        <taxon>Bacteria</taxon>
        <taxon>Bacillati</taxon>
        <taxon>Bacillota</taxon>
        <taxon>Bacilli</taxon>
        <taxon>Bacillales</taxon>
        <taxon>Paenibacillaceae</taxon>
        <taxon>Brevibacillus</taxon>
    </lineage>
</organism>
<gene>
    <name evidence="1" type="ORF">AN963_07130</name>
</gene>
<name>A0ABR5ND91_BRECH</name>